<accession>A0A9W7FNW5</accession>
<name>A0A9W7FNW5_9STRA</name>
<dbReference type="PANTHER" id="PTHR35332">
    <property type="entry name" value="REGULATION OF ENOLASE PROTEIN 1"/>
    <property type="match status" value="1"/>
</dbReference>
<keyword evidence="2" id="KW-1185">Reference proteome</keyword>
<dbReference type="SUPFAM" id="SSF49899">
    <property type="entry name" value="Concanavalin A-like lectins/glucanases"/>
    <property type="match status" value="1"/>
</dbReference>
<dbReference type="InterPro" id="IPR009784">
    <property type="entry name" value="DUF1349"/>
</dbReference>
<organism evidence="1 2">
    <name type="scientific">Triparma laevis f. longispina</name>
    <dbReference type="NCBI Taxonomy" id="1714387"/>
    <lineage>
        <taxon>Eukaryota</taxon>
        <taxon>Sar</taxon>
        <taxon>Stramenopiles</taxon>
        <taxon>Ochrophyta</taxon>
        <taxon>Bolidophyceae</taxon>
        <taxon>Parmales</taxon>
        <taxon>Triparmaceae</taxon>
        <taxon>Triparma</taxon>
    </lineage>
</organism>
<proteinExistence type="predicted"/>
<comment type="caution">
    <text evidence="1">The sequence shown here is derived from an EMBL/GenBank/DDBJ whole genome shotgun (WGS) entry which is preliminary data.</text>
</comment>
<dbReference type="AlphaFoldDB" id="A0A9W7FNW5"/>
<sequence length="152" mass="17545">MRLVNSFASPELSWHNGTPEHKIKDNRSLTIIPTPGLDYWSKTFNDPLLVKHDAQTLLAQLPDDKEATFTMSFALLSRKQFDQTGIMVLVDNLTWVKAGIEFTDGSLRLSCVVTNDGFSDWSTQMWDDWSPEEARYCWNTTIAFEMRLHDER</sequence>
<protein>
    <submittedName>
        <fullName evidence="1">Uncharacterized protein</fullName>
    </submittedName>
</protein>
<evidence type="ECO:0000313" key="2">
    <source>
        <dbReference type="Proteomes" id="UP001165122"/>
    </source>
</evidence>
<dbReference type="OrthoDB" id="42525at2759"/>
<dbReference type="Proteomes" id="UP001165122">
    <property type="component" value="Unassembled WGS sequence"/>
</dbReference>
<dbReference type="InterPro" id="IPR013320">
    <property type="entry name" value="ConA-like_dom_sf"/>
</dbReference>
<reference evidence="2" key="1">
    <citation type="journal article" date="2023" name="Commun. Biol.">
        <title>Genome analysis of Parmales, the sister group of diatoms, reveals the evolutionary specialization of diatoms from phago-mixotrophs to photoautotrophs.</title>
        <authorList>
            <person name="Ban H."/>
            <person name="Sato S."/>
            <person name="Yoshikawa S."/>
            <person name="Yamada K."/>
            <person name="Nakamura Y."/>
            <person name="Ichinomiya M."/>
            <person name="Sato N."/>
            <person name="Blanc-Mathieu R."/>
            <person name="Endo H."/>
            <person name="Kuwata A."/>
            <person name="Ogata H."/>
        </authorList>
    </citation>
    <scope>NUCLEOTIDE SEQUENCE [LARGE SCALE GENOMIC DNA]</scope>
    <source>
        <strain evidence="2">NIES 3700</strain>
    </source>
</reference>
<gene>
    <name evidence="1" type="ORF">TrLO_g15178</name>
</gene>
<dbReference type="Gene3D" id="2.60.120.200">
    <property type="match status" value="1"/>
</dbReference>
<dbReference type="EMBL" id="BRXW01000235">
    <property type="protein sequence ID" value="GMI15627.1"/>
    <property type="molecule type" value="Genomic_DNA"/>
</dbReference>
<evidence type="ECO:0000313" key="1">
    <source>
        <dbReference type="EMBL" id="GMI15627.1"/>
    </source>
</evidence>
<dbReference type="Pfam" id="PF07081">
    <property type="entry name" value="DUF1349"/>
    <property type="match status" value="1"/>
</dbReference>
<dbReference type="PANTHER" id="PTHR35332:SF2">
    <property type="entry name" value="REGULATION OF ENOLASE PROTEIN 1"/>
    <property type="match status" value="1"/>
</dbReference>